<dbReference type="GO" id="GO:0005524">
    <property type="term" value="F:ATP binding"/>
    <property type="evidence" value="ECO:0007669"/>
    <property type="project" value="UniProtKB-UniRule"/>
</dbReference>
<feature type="binding site" evidence="12">
    <location>
        <position position="484"/>
    </location>
    <ligand>
        <name>Zn(2+)</name>
        <dbReference type="ChEBI" id="CHEBI:29105"/>
        <label>1</label>
    </ligand>
</feature>
<keyword evidence="10 12" id="KW-0413">Isomerase</keyword>
<comment type="similarity">
    <text evidence="12">Belongs to the helicase family. PriA subfamily.</text>
</comment>
<dbReference type="EMBL" id="AP019782">
    <property type="protein sequence ID" value="BBL71714.1"/>
    <property type="molecule type" value="Genomic_DNA"/>
</dbReference>
<evidence type="ECO:0000259" key="13">
    <source>
        <dbReference type="PROSITE" id="PS51192"/>
    </source>
</evidence>
<evidence type="ECO:0000256" key="10">
    <source>
        <dbReference type="ARBA" id="ARBA00023235"/>
    </source>
</evidence>
<feature type="binding site" evidence="12">
    <location>
        <position position="468"/>
    </location>
    <ligand>
        <name>Zn(2+)</name>
        <dbReference type="ChEBI" id="CHEBI:29105"/>
        <label>2</label>
    </ligand>
</feature>
<dbReference type="PANTHER" id="PTHR30580">
    <property type="entry name" value="PRIMOSOMAL PROTEIN N"/>
    <property type="match status" value="1"/>
</dbReference>
<evidence type="ECO:0000256" key="8">
    <source>
        <dbReference type="ARBA" id="ARBA00022840"/>
    </source>
</evidence>
<feature type="binding site" evidence="12">
    <location>
        <position position="444"/>
    </location>
    <ligand>
        <name>Zn(2+)</name>
        <dbReference type="ChEBI" id="CHEBI:29105"/>
        <label>1</label>
    </ligand>
</feature>
<dbReference type="InterPro" id="IPR041236">
    <property type="entry name" value="PriA_C"/>
</dbReference>
<evidence type="ECO:0000256" key="1">
    <source>
        <dbReference type="ARBA" id="ARBA00022515"/>
    </source>
</evidence>
<dbReference type="Pfam" id="PF17764">
    <property type="entry name" value="PriA_3primeBD"/>
    <property type="match status" value="1"/>
</dbReference>
<feature type="binding site" evidence="12">
    <location>
        <position position="471"/>
    </location>
    <ligand>
        <name>Zn(2+)</name>
        <dbReference type="ChEBI" id="CHEBI:29105"/>
        <label>2</label>
    </ligand>
</feature>
<keyword evidence="3 12" id="KW-0479">Metal-binding</keyword>
<evidence type="ECO:0000256" key="12">
    <source>
        <dbReference type="HAMAP-Rule" id="MF_00983"/>
    </source>
</evidence>
<dbReference type="InterPro" id="IPR040498">
    <property type="entry name" value="PriA_CRR"/>
</dbReference>
<keyword evidence="9 12" id="KW-0238">DNA-binding</keyword>
<reference evidence="15" key="1">
    <citation type="submission" date="2019-06" db="EMBL/GenBank/DDBJ databases">
        <title>Complete genome sequence of Methylogaea oryzae strain JCM16910.</title>
        <authorList>
            <person name="Asakawa S."/>
        </authorList>
    </citation>
    <scope>NUCLEOTIDE SEQUENCE</scope>
    <source>
        <strain evidence="15">E10</strain>
    </source>
</reference>
<evidence type="ECO:0000256" key="11">
    <source>
        <dbReference type="ARBA" id="ARBA00048988"/>
    </source>
</evidence>
<dbReference type="GO" id="GO:0006269">
    <property type="term" value="P:DNA replication, synthesis of primer"/>
    <property type="evidence" value="ECO:0007669"/>
    <property type="project" value="UniProtKB-KW"/>
</dbReference>
<dbReference type="InterPro" id="IPR001650">
    <property type="entry name" value="Helicase_C-like"/>
</dbReference>
<dbReference type="Pfam" id="PF18074">
    <property type="entry name" value="PriA_C"/>
    <property type="match status" value="1"/>
</dbReference>
<dbReference type="GO" id="GO:1990077">
    <property type="term" value="C:primosome complex"/>
    <property type="evidence" value="ECO:0007669"/>
    <property type="project" value="UniProtKB-UniRule"/>
</dbReference>
<dbReference type="Pfam" id="PF00271">
    <property type="entry name" value="Helicase_C"/>
    <property type="match status" value="1"/>
</dbReference>
<dbReference type="PROSITE" id="PS51194">
    <property type="entry name" value="HELICASE_CTER"/>
    <property type="match status" value="1"/>
</dbReference>
<dbReference type="Pfam" id="PF00270">
    <property type="entry name" value="DEAD"/>
    <property type="match status" value="1"/>
</dbReference>
<accession>A0A8D5AKE3</accession>
<dbReference type="GO" id="GO:0003677">
    <property type="term" value="F:DNA binding"/>
    <property type="evidence" value="ECO:0007669"/>
    <property type="project" value="UniProtKB-UniRule"/>
</dbReference>
<dbReference type="InterPro" id="IPR011545">
    <property type="entry name" value="DEAD/DEAH_box_helicase_dom"/>
</dbReference>
<sequence>MPTIFRIAVPVPLPRLFDYTPPRGGDDAPILPGSRVLVPFGRRQLVGCVVSSSPVSDVPAERLRPISRVLDSRPLLDGGDLRLLRWAAEYYHYPLGEVLAAAFPVLLRRARSAEEAVRRYGLTDAGRAQVPDELKRAPRQRQLLAWLQAQAGDVEEELLDSLEWDWRQVLRILCDKGWVAVRDCPLEQPAVVPGVSLHKPGPALNPEQDAAVAAVAAALGGFKAFLLEGVTGSGKTEVYLRLIQQALEQGRQVLALLPEIALTPQLEARFRERFAVPVGLFHSGLTETERLRVWLAAQRGALPILLGTRSAVFTPMPALGLILVDEEHDASFKAQDGFRLHARDVAVMRARLGGVPIVLGSATPSLETVHNARRGRYQRLQLSKRAGEALPPRVRLVDLRNQRLEAGLSPALRGAVAETLAQGEQALLFLNRRGYAPVLICHGCGWVARCRRCDANDVVHAKQQRLRCHHCGADQALPSVCPDCGSDDLRPLGQGTERVEQVLRSFYPGVGLARVDRDSIRHKGELERILDDVHNGKAQLLLGTQMLAKGHHFPNVTLVGVLDVDGGLFSVDFRAGERLAQLIVQVAGRAGRGDKPGTVLLQTHHPEHPLLHSLLREGYAGFARDALAERQAAGLPPFSHQALLRGEATERSAPQVFLQELAEWVRRETPEVFALGPAPAPRERLAGRYRWQLLLQSGNRAALHRLLEKLLRHAETLPAAAKLRWSVDVDPADLY</sequence>
<keyword evidence="4 12" id="KW-0547">Nucleotide-binding</keyword>
<comment type="subunit">
    <text evidence="12">Component of the replication restart primosome.</text>
</comment>
<dbReference type="HAMAP" id="MF_00983">
    <property type="entry name" value="PriA"/>
    <property type="match status" value="1"/>
</dbReference>
<feature type="binding site" evidence="12">
    <location>
        <position position="441"/>
    </location>
    <ligand>
        <name>Zn(2+)</name>
        <dbReference type="ChEBI" id="CHEBI:29105"/>
        <label>1</label>
    </ligand>
</feature>
<feature type="binding site" evidence="12">
    <location>
        <position position="453"/>
    </location>
    <ligand>
        <name>Zn(2+)</name>
        <dbReference type="ChEBI" id="CHEBI:29105"/>
        <label>2</label>
    </ligand>
</feature>
<evidence type="ECO:0000256" key="6">
    <source>
        <dbReference type="ARBA" id="ARBA00022806"/>
    </source>
</evidence>
<dbReference type="GO" id="GO:0008270">
    <property type="term" value="F:zinc ion binding"/>
    <property type="evidence" value="ECO:0007669"/>
    <property type="project" value="UniProtKB-UniRule"/>
</dbReference>
<dbReference type="KEGG" id="moz:MoryE10_23200"/>
<dbReference type="PANTHER" id="PTHR30580:SF0">
    <property type="entry name" value="PRIMOSOMAL PROTEIN N"/>
    <property type="match status" value="1"/>
</dbReference>
<dbReference type="NCBIfam" id="NF004065">
    <property type="entry name" value="PRK05580.1-1"/>
    <property type="match status" value="1"/>
</dbReference>
<gene>
    <name evidence="12 15" type="primary">priA</name>
    <name evidence="15" type="ORF">MoryE10_23200</name>
</gene>
<keyword evidence="6 12" id="KW-0347">Helicase</keyword>
<organism evidence="15 16">
    <name type="scientific">Methylogaea oryzae</name>
    <dbReference type="NCBI Taxonomy" id="1295382"/>
    <lineage>
        <taxon>Bacteria</taxon>
        <taxon>Pseudomonadati</taxon>
        <taxon>Pseudomonadota</taxon>
        <taxon>Gammaproteobacteria</taxon>
        <taxon>Methylococcales</taxon>
        <taxon>Methylococcaceae</taxon>
        <taxon>Methylogaea</taxon>
    </lineage>
</organism>
<dbReference type="NCBIfam" id="NF004067">
    <property type="entry name" value="PRK05580.1-4"/>
    <property type="match status" value="1"/>
</dbReference>
<dbReference type="FunFam" id="3.40.1440.60:FF:000001">
    <property type="entry name" value="Primosomal protein N"/>
    <property type="match status" value="1"/>
</dbReference>
<dbReference type="EC" id="5.6.2.4" evidence="12"/>
<dbReference type="Proteomes" id="UP000824988">
    <property type="component" value="Chromosome"/>
</dbReference>
<feature type="domain" description="Helicase C-terminal" evidence="14">
    <location>
        <begin position="472"/>
        <end position="635"/>
    </location>
</feature>
<dbReference type="SMART" id="SM00490">
    <property type="entry name" value="HELICc"/>
    <property type="match status" value="1"/>
</dbReference>
<dbReference type="SMART" id="SM00487">
    <property type="entry name" value="DEXDc"/>
    <property type="match status" value="1"/>
</dbReference>
<dbReference type="InterPro" id="IPR041222">
    <property type="entry name" value="PriA_3primeBD"/>
</dbReference>
<dbReference type="InterPro" id="IPR005259">
    <property type="entry name" value="PriA"/>
</dbReference>
<evidence type="ECO:0000256" key="4">
    <source>
        <dbReference type="ARBA" id="ARBA00022741"/>
    </source>
</evidence>
<evidence type="ECO:0000256" key="2">
    <source>
        <dbReference type="ARBA" id="ARBA00022705"/>
    </source>
</evidence>
<evidence type="ECO:0000256" key="5">
    <source>
        <dbReference type="ARBA" id="ARBA00022801"/>
    </source>
</evidence>
<dbReference type="CDD" id="cd18804">
    <property type="entry name" value="SF2_C_priA"/>
    <property type="match status" value="1"/>
</dbReference>
<name>A0A8D5AKE3_9GAMM</name>
<keyword evidence="16" id="KW-1185">Reference proteome</keyword>
<keyword evidence="1 12" id="KW-0639">Primosome</keyword>
<evidence type="ECO:0000256" key="7">
    <source>
        <dbReference type="ARBA" id="ARBA00022833"/>
    </source>
</evidence>
<dbReference type="CDD" id="cd17929">
    <property type="entry name" value="DEXHc_priA"/>
    <property type="match status" value="1"/>
</dbReference>
<evidence type="ECO:0000313" key="15">
    <source>
        <dbReference type="EMBL" id="BBL71714.1"/>
    </source>
</evidence>
<comment type="catalytic activity">
    <reaction evidence="11 12">
        <text>ATP + H2O = ADP + phosphate + H(+)</text>
        <dbReference type="Rhea" id="RHEA:13065"/>
        <dbReference type="ChEBI" id="CHEBI:15377"/>
        <dbReference type="ChEBI" id="CHEBI:15378"/>
        <dbReference type="ChEBI" id="CHEBI:30616"/>
        <dbReference type="ChEBI" id="CHEBI:43474"/>
        <dbReference type="ChEBI" id="CHEBI:456216"/>
        <dbReference type="EC" id="5.6.2.4"/>
    </reaction>
</comment>
<protein>
    <recommendedName>
        <fullName evidence="12">Replication restart protein PriA</fullName>
    </recommendedName>
    <alternativeName>
        <fullName evidence="12">ATP-dependent DNA helicase PriA</fullName>
        <ecNumber evidence="12">5.6.2.4</ecNumber>
    </alternativeName>
    <alternativeName>
        <fullName evidence="12">DNA 3'-5' helicase PriA</fullName>
    </alternativeName>
</protein>
<keyword evidence="2 12" id="KW-0235">DNA replication</keyword>
<dbReference type="RefSeq" id="WP_221047119.1">
    <property type="nucleotide sequence ID" value="NZ_AP019782.1"/>
</dbReference>
<feature type="binding site" evidence="12">
    <location>
        <position position="481"/>
    </location>
    <ligand>
        <name>Zn(2+)</name>
        <dbReference type="ChEBI" id="CHEBI:29105"/>
        <label>1</label>
    </ligand>
</feature>
<feature type="binding site" evidence="12">
    <location>
        <position position="450"/>
    </location>
    <ligand>
        <name>Zn(2+)</name>
        <dbReference type="ChEBI" id="CHEBI:29105"/>
        <label>2</label>
    </ligand>
</feature>
<proteinExistence type="inferred from homology"/>
<comment type="function">
    <text evidence="12">Initiates the restart of stalled replication forks, which reloads the replicative helicase on sites other than the origin of replication. Recognizes and binds to abandoned replication forks and remodels them to uncover a helicase loading site. Promotes assembly of the primosome at these replication forks.</text>
</comment>
<comment type="catalytic activity">
    <reaction evidence="12">
        <text>Couples ATP hydrolysis with the unwinding of duplex DNA by translocating in the 3'-5' direction.</text>
        <dbReference type="EC" id="5.6.2.4"/>
    </reaction>
</comment>
<dbReference type="InterPro" id="IPR014001">
    <property type="entry name" value="Helicase_ATP-bd"/>
</dbReference>
<dbReference type="AlphaFoldDB" id="A0A8D5AKE3"/>
<evidence type="ECO:0000256" key="3">
    <source>
        <dbReference type="ARBA" id="ARBA00022723"/>
    </source>
</evidence>
<dbReference type="FunFam" id="3.40.50.300:FF:000489">
    <property type="entry name" value="Primosome assembly protein PriA"/>
    <property type="match status" value="1"/>
</dbReference>
<evidence type="ECO:0000313" key="16">
    <source>
        <dbReference type="Proteomes" id="UP000824988"/>
    </source>
</evidence>
<keyword evidence="5 12" id="KW-0378">Hydrolase</keyword>
<dbReference type="PROSITE" id="PS51192">
    <property type="entry name" value="HELICASE_ATP_BIND_1"/>
    <property type="match status" value="1"/>
</dbReference>
<dbReference type="GO" id="GO:0006270">
    <property type="term" value="P:DNA replication initiation"/>
    <property type="evidence" value="ECO:0007669"/>
    <property type="project" value="TreeGrafter"/>
</dbReference>
<dbReference type="NCBIfam" id="TIGR00595">
    <property type="entry name" value="priA"/>
    <property type="match status" value="1"/>
</dbReference>
<dbReference type="GO" id="GO:0016787">
    <property type="term" value="F:hydrolase activity"/>
    <property type="evidence" value="ECO:0007669"/>
    <property type="project" value="UniProtKB-KW"/>
</dbReference>
<comment type="cofactor">
    <cofactor evidence="12">
        <name>Zn(2+)</name>
        <dbReference type="ChEBI" id="CHEBI:29105"/>
    </cofactor>
    <text evidence="12">Binds 2 zinc ions per subunit.</text>
</comment>
<keyword evidence="7 12" id="KW-0862">Zinc</keyword>
<feature type="domain" description="Helicase ATP-binding" evidence="13">
    <location>
        <begin position="216"/>
        <end position="382"/>
    </location>
</feature>
<dbReference type="GO" id="GO:0006302">
    <property type="term" value="P:double-strand break repair"/>
    <property type="evidence" value="ECO:0007669"/>
    <property type="project" value="InterPro"/>
</dbReference>
<evidence type="ECO:0000256" key="9">
    <source>
        <dbReference type="ARBA" id="ARBA00023125"/>
    </source>
</evidence>
<dbReference type="Pfam" id="PF18319">
    <property type="entry name" value="Zn_ribbon_PriA"/>
    <property type="match status" value="1"/>
</dbReference>
<dbReference type="GO" id="GO:0006310">
    <property type="term" value="P:DNA recombination"/>
    <property type="evidence" value="ECO:0007669"/>
    <property type="project" value="InterPro"/>
</dbReference>
<keyword evidence="8 12" id="KW-0067">ATP-binding</keyword>
<evidence type="ECO:0000259" key="14">
    <source>
        <dbReference type="PROSITE" id="PS51194"/>
    </source>
</evidence>
<dbReference type="GO" id="GO:0043138">
    <property type="term" value="F:3'-5' DNA helicase activity"/>
    <property type="evidence" value="ECO:0007669"/>
    <property type="project" value="UniProtKB-EC"/>
</dbReference>